<comment type="caution">
    <text evidence="1">The sequence shown here is derived from an EMBL/GenBank/DDBJ whole genome shotgun (WGS) entry which is preliminary data.</text>
</comment>
<gene>
    <name evidence="1" type="ORF">DFP94_11039</name>
</gene>
<accession>A0A369B632</accession>
<dbReference type="EMBL" id="QPJW01000010">
    <property type="protein sequence ID" value="RCX16979.1"/>
    <property type="molecule type" value="Genomic_DNA"/>
</dbReference>
<dbReference type="Proteomes" id="UP000253090">
    <property type="component" value="Unassembled WGS sequence"/>
</dbReference>
<evidence type="ECO:0000313" key="1">
    <source>
        <dbReference type="EMBL" id="RCX16979.1"/>
    </source>
</evidence>
<proteinExistence type="predicted"/>
<reference evidence="1 2" key="1">
    <citation type="submission" date="2018-07" db="EMBL/GenBank/DDBJ databases">
        <title>Genomic Encyclopedia of Type Strains, Phase III (KMG-III): the genomes of soil and plant-associated and newly described type strains.</title>
        <authorList>
            <person name="Whitman W."/>
        </authorList>
    </citation>
    <scope>NUCLEOTIDE SEQUENCE [LARGE SCALE GENOMIC DNA]</scope>
    <source>
        <strain evidence="1 2">CECT 8333</strain>
    </source>
</reference>
<dbReference type="AlphaFoldDB" id="A0A369B632"/>
<evidence type="ECO:0000313" key="2">
    <source>
        <dbReference type="Proteomes" id="UP000253090"/>
    </source>
</evidence>
<organism evidence="1 2">
    <name type="scientific">Fontibacillus phaseoli</name>
    <dbReference type="NCBI Taxonomy" id="1416533"/>
    <lineage>
        <taxon>Bacteria</taxon>
        <taxon>Bacillati</taxon>
        <taxon>Bacillota</taxon>
        <taxon>Bacilli</taxon>
        <taxon>Bacillales</taxon>
        <taxon>Paenibacillaceae</taxon>
        <taxon>Fontibacillus</taxon>
    </lineage>
</organism>
<name>A0A369B632_9BACL</name>
<keyword evidence="2" id="KW-1185">Reference proteome</keyword>
<sequence length="60" mass="7634">MNYEELYRKELELKSFHNPCSYIRQIRNECRERRMTYRIRKKKKTWLARFMGRMTVSKND</sequence>
<protein>
    <submittedName>
        <fullName evidence="1">Uncharacterized protein</fullName>
    </submittedName>
</protein>